<feature type="compositionally biased region" description="Basic and acidic residues" evidence="1">
    <location>
        <begin position="514"/>
        <end position="524"/>
    </location>
</feature>
<keyword evidence="3" id="KW-1185">Reference proteome</keyword>
<name>A0AA40K978_9PEZI</name>
<feature type="compositionally biased region" description="Basic and acidic residues" evidence="1">
    <location>
        <begin position="295"/>
        <end position="312"/>
    </location>
</feature>
<feature type="compositionally biased region" description="Basic residues" evidence="1">
    <location>
        <begin position="339"/>
        <end position="350"/>
    </location>
</feature>
<dbReference type="EMBL" id="JAUKUD010000003">
    <property type="protein sequence ID" value="KAK0750137.1"/>
    <property type="molecule type" value="Genomic_DNA"/>
</dbReference>
<dbReference type="Proteomes" id="UP001172155">
    <property type="component" value="Unassembled WGS sequence"/>
</dbReference>
<accession>A0AA40K978</accession>
<feature type="compositionally biased region" description="Polar residues" evidence="1">
    <location>
        <begin position="563"/>
        <end position="574"/>
    </location>
</feature>
<protein>
    <submittedName>
        <fullName evidence="2">Uncharacterized protein</fullName>
    </submittedName>
</protein>
<evidence type="ECO:0000313" key="3">
    <source>
        <dbReference type="Proteomes" id="UP001172155"/>
    </source>
</evidence>
<dbReference type="AlphaFoldDB" id="A0AA40K978"/>
<evidence type="ECO:0000256" key="1">
    <source>
        <dbReference type="SAM" id="MobiDB-lite"/>
    </source>
</evidence>
<sequence length="718" mass="81531">MCRLIIWRCPGCGELANEQQQLFCPHESLLRCQGRNFSEEEELDPQEFPLWSCSTIDCGLANNASQQDVTIGRVEHFRSDQIRTADDAVERAFRSTQDFSKLTSSSIFENDTRFPKMRAWDWYFRSAKGRNPETISGPVPIPPAISHALEQLRDTITYLNSVAPSPQRLYDKEKDLLFLLLEALPFQTGVAVPMLWITGEYLPHRAGREEFLDDQVAMLRGREDAGMRWWRPRQRNLLVLGMEEMKGRVVTNKVAGNDSNNDDDNRYDGQEEDASADGADPGDSFPAVEEEDMEGRESSGSDDNYEIRRNDADLTPPRRGFKRGRAATTKRNPGPETKKAHRTATKRARGRASTNSVGPVPVDDGEGYIGLPGDALVTDEERPWRFKRLRRESLLRGEGKGKIEVLILDRGRTRHKTPRHPSIWIGTSNFYQLPWNHTSESPKYPRLDHPSYFQHYITVRAISQAAISILNRTTPGVVSRARKITSTAGTGPGKWKENYYITIFAHRERQREWRNAVSDEKDTNSGDEELNDAEKFPEVSEEQDASSGDKHAEPPHLLASGPGHQSGNTHQSTAAAWPITSGPDYVTPREQAFRFRSGNQRHYHVQVDVTKLCQHLQGMINYYMDRIHQDRETRSSPPHLWTVAEKRLLYILRVSMAAEFQNSLDDGSGLSKHQIFITNPIDRKISDFRINTQNPRLSDDDWPVVDPGGAYEVHGGCP</sequence>
<reference evidence="2" key="1">
    <citation type="submission" date="2023-06" db="EMBL/GenBank/DDBJ databases">
        <title>Genome-scale phylogeny and comparative genomics of the fungal order Sordariales.</title>
        <authorList>
            <consortium name="Lawrence Berkeley National Laboratory"/>
            <person name="Hensen N."/>
            <person name="Bonometti L."/>
            <person name="Westerberg I."/>
            <person name="Brannstrom I.O."/>
            <person name="Guillou S."/>
            <person name="Cros-Aarteil S."/>
            <person name="Calhoun S."/>
            <person name="Haridas S."/>
            <person name="Kuo A."/>
            <person name="Mondo S."/>
            <person name="Pangilinan J."/>
            <person name="Riley R."/>
            <person name="LaButti K."/>
            <person name="Andreopoulos B."/>
            <person name="Lipzen A."/>
            <person name="Chen C."/>
            <person name="Yanf M."/>
            <person name="Daum C."/>
            <person name="Ng V."/>
            <person name="Clum A."/>
            <person name="Steindorff A."/>
            <person name="Ohm R."/>
            <person name="Martin F."/>
            <person name="Silar P."/>
            <person name="Natvig D."/>
            <person name="Lalanne C."/>
            <person name="Gautier V."/>
            <person name="Ament-velasquez S.L."/>
            <person name="Kruys A."/>
            <person name="Hutchinson M.I."/>
            <person name="Powell A.J."/>
            <person name="Barry K."/>
            <person name="Miller A.N."/>
            <person name="Grigoriev I.V."/>
            <person name="Debuchy R."/>
            <person name="Gladieux P."/>
            <person name="Thoren M.H."/>
            <person name="Johannesson H."/>
        </authorList>
    </citation>
    <scope>NUCLEOTIDE SEQUENCE</scope>
    <source>
        <strain evidence="2">SMH3187-1</strain>
    </source>
</reference>
<proteinExistence type="predicted"/>
<gene>
    <name evidence="2" type="ORF">B0T18DRAFT_487869</name>
</gene>
<feature type="region of interest" description="Disordered" evidence="1">
    <location>
        <begin position="250"/>
        <end position="366"/>
    </location>
</feature>
<feature type="region of interest" description="Disordered" evidence="1">
    <location>
        <begin position="514"/>
        <end position="581"/>
    </location>
</feature>
<organism evidence="2 3">
    <name type="scientific">Schizothecium vesticola</name>
    <dbReference type="NCBI Taxonomy" id="314040"/>
    <lineage>
        <taxon>Eukaryota</taxon>
        <taxon>Fungi</taxon>
        <taxon>Dikarya</taxon>
        <taxon>Ascomycota</taxon>
        <taxon>Pezizomycotina</taxon>
        <taxon>Sordariomycetes</taxon>
        <taxon>Sordariomycetidae</taxon>
        <taxon>Sordariales</taxon>
        <taxon>Schizotheciaceae</taxon>
        <taxon>Schizothecium</taxon>
    </lineage>
</organism>
<comment type="caution">
    <text evidence="2">The sequence shown here is derived from an EMBL/GenBank/DDBJ whole genome shotgun (WGS) entry which is preliminary data.</text>
</comment>
<evidence type="ECO:0000313" key="2">
    <source>
        <dbReference type="EMBL" id="KAK0750137.1"/>
    </source>
</evidence>